<feature type="region of interest" description="Disordered" evidence="1">
    <location>
        <begin position="56"/>
        <end position="95"/>
    </location>
</feature>
<evidence type="ECO:0000313" key="3">
    <source>
        <dbReference type="Proteomes" id="UP000663874"/>
    </source>
</evidence>
<evidence type="ECO:0000256" key="1">
    <source>
        <dbReference type="SAM" id="MobiDB-lite"/>
    </source>
</evidence>
<organism evidence="2 3">
    <name type="scientific">Rotaria sordida</name>
    <dbReference type="NCBI Taxonomy" id="392033"/>
    <lineage>
        <taxon>Eukaryota</taxon>
        <taxon>Metazoa</taxon>
        <taxon>Spiralia</taxon>
        <taxon>Gnathifera</taxon>
        <taxon>Rotifera</taxon>
        <taxon>Eurotatoria</taxon>
        <taxon>Bdelloidea</taxon>
        <taxon>Philodinida</taxon>
        <taxon>Philodinidae</taxon>
        <taxon>Rotaria</taxon>
    </lineage>
</organism>
<feature type="compositionally biased region" description="Basic and acidic residues" evidence="1">
    <location>
        <begin position="1"/>
        <end position="11"/>
    </location>
</feature>
<feature type="non-terminal residue" evidence="2">
    <location>
        <position position="1"/>
    </location>
</feature>
<feature type="compositionally biased region" description="Polar residues" evidence="1">
    <location>
        <begin position="56"/>
        <end position="73"/>
    </location>
</feature>
<dbReference type="EMBL" id="CAJOBE010029469">
    <property type="protein sequence ID" value="CAF4285363.1"/>
    <property type="molecule type" value="Genomic_DNA"/>
</dbReference>
<reference evidence="2" key="1">
    <citation type="submission" date="2021-02" db="EMBL/GenBank/DDBJ databases">
        <authorList>
            <person name="Nowell W R."/>
        </authorList>
    </citation>
    <scope>NUCLEOTIDE SEQUENCE</scope>
</reference>
<sequence>SQISDHSEHSSSRSSVSTTTVLSPTSPIKMNSKRKSVEKKSKSILDYLIFYLVTGSDQPQSAGGTPTSPNVTPKSPRKMATSNNNGKSRRVSPPD</sequence>
<feature type="region of interest" description="Disordered" evidence="1">
    <location>
        <begin position="1"/>
        <end position="39"/>
    </location>
</feature>
<feature type="compositionally biased region" description="Low complexity" evidence="1">
    <location>
        <begin position="12"/>
        <end position="26"/>
    </location>
</feature>
<dbReference type="Proteomes" id="UP000663874">
    <property type="component" value="Unassembled WGS sequence"/>
</dbReference>
<protein>
    <submittedName>
        <fullName evidence="2">Uncharacterized protein</fullName>
    </submittedName>
</protein>
<proteinExistence type="predicted"/>
<evidence type="ECO:0000313" key="2">
    <source>
        <dbReference type="EMBL" id="CAF4285363.1"/>
    </source>
</evidence>
<gene>
    <name evidence="2" type="ORF">FNK824_LOCUS40053</name>
</gene>
<name>A0A820GWF0_9BILA</name>
<comment type="caution">
    <text evidence="2">The sequence shown here is derived from an EMBL/GenBank/DDBJ whole genome shotgun (WGS) entry which is preliminary data.</text>
</comment>
<accession>A0A820GWF0</accession>
<dbReference type="AlphaFoldDB" id="A0A820GWF0"/>